<evidence type="ECO:0000313" key="4">
    <source>
        <dbReference type="Proteomes" id="UP000516437"/>
    </source>
</evidence>
<dbReference type="Pfam" id="PF14649">
    <property type="entry name" value="Spatacsin_C"/>
    <property type="match status" value="1"/>
</dbReference>
<gene>
    <name evidence="3" type="ORF">CJ030_MR6G025419</name>
</gene>
<proteinExistence type="predicted"/>
<comment type="caution">
    <text evidence="3">The sequence shown here is derived from an EMBL/GenBank/DDBJ whole genome shotgun (WGS) entry which is preliminary data.</text>
</comment>
<evidence type="ECO:0000259" key="2">
    <source>
        <dbReference type="Pfam" id="PF14649"/>
    </source>
</evidence>
<reference evidence="3 4" key="1">
    <citation type="journal article" date="2019" name="Plant Biotechnol. J.">
        <title>The red bayberry genome and genetic basis of sex determination.</title>
        <authorList>
            <person name="Jia H.M."/>
            <person name="Jia H.J."/>
            <person name="Cai Q.L."/>
            <person name="Wang Y."/>
            <person name="Zhao H.B."/>
            <person name="Yang W.F."/>
            <person name="Wang G.Y."/>
            <person name="Li Y.H."/>
            <person name="Zhan D.L."/>
            <person name="Shen Y.T."/>
            <person name="Niu Q.F."/>
            <person name="Chang L."/>
            <person name="Qiu J."/>
            <person name="Zhao L."/>
            <person name="Xie H.B."/>
            <person name="Fu W.Y."/>
            <person name="Jin J."/>
            <person name="Li X.W."/>
            <person name="Jiao Y."/>
            <person name="Zhou C.C."/>
            <person name="Tu T."/>
            <person name="Chai C.Y."/>
            <person name="Gao J.L."/>
            <person name="Fan L.J."/>
            <person name="van de Weg E."/>
            <person name="Wang J.Y."/>
            <person name="Gao Z.S."/>
        </authorList>
    </citation>
    <scope>NUCLEOTIDE SEQUENCE [LARGE SCALE GENOMIC DNA]</scope>
    <source>
        <tissue evidence="3">Leaves</tissue>
    </source>
</reference>
<dbReference type="PANTHER" id="PTHR13650">
    <property type="entry name" value="SPATACSIN"/>
    <property type="match status" value="1"/>
</dbReference>
<evidence type="ECO:0000256" key="1">
    <source>
        <dbReference type="SAM" id="MobiDB-lite"/>
    </source>
</evidence>
<sequence length="3233" mass="360217">MGLRSGGEGPAILQLHKWCPSQAQLNLSEFREAFISPTRQLLLLLSYQCEVLFLPLVTGDSTNIHDLECRYDKIFKDRGSFSKASAVYGRSNSRDNMECTSGSVVDSDHNFSLESRSNSYAFLGDVNSLAWGICGDAYNQHKDTSFRELLFVSGNHGVTVHAFSHQNRSSEMSRTALEGDFGQGRWVEWGPSSTLAQNMELQEPSSLCCDHSGDVMNVSNANGNNEVPHNYSEAEIDLSRGIASKKWFRSFFTEVESIKSDGKMRTLFPDNSSFPCSAEVVSFSLFNSNSPLWDFDFNGKSLSNKIWQETVLDLENDLVTKADLASSISNSKSDVLSNIYGVGVNSSHRCSKVFSSSSHHLIGFVLMSVDAVSANTRDGNEKSRSSNLLLVARLESWGIQWVSLVKLEGSTNVSPVVEWTDFCFSDNLLVCLNASGLIFFYAAMTGDYVACVDVLQTCGFSPKSDLLQKEKLSAGVDMQINSIDEVHEKSTYQRVGFGGRTFKRLLVDSHTSLLAVADEYGVIYLIHAGDYLLDDYYTSEKLLPHFQHLGLGMLVGWEVGGSDIGHQRVGSSCSSYLRCNISPMMEGKLSCSDNIGSNVFKKIQELNLHGKRNQYESCLSGFSAASKTTDQSFCGSEVRSHILRKILLSTCRFDEDDCICFSPLGITRFIKKHHRTSQKGSQIIHFDLHTRSAVHDDSCLNGEKIFYSQWREEAFVGEAVGCTFQGCFYLVTEGGLSVVFPSVSVSSNFLPVEMVGCRQSGIPKSIGYQARDSLEINESNQPWPLWKLEVLDRVLLYDSPEEADRLCLENGWDLKISRMRRLQIALEYLTFDEIEQSLEMLVDVNLAEEGILRLLFSAVYLMLYKSANDNEVSAASRLLVLATCFATKMIRRYGLLQHEGHAYILQGIRRTHLLSLPPVRPEKVRNDDENSRRLHEMAHFLETIRDLQYRISSKFTRPGQALVDGREASSLVDMDLAQDEYQLSIRSGDAVSSQMQNQFEVSFPVPSGSNNTPNLALMPVDVECHLAPDDLSDVSALVPHGVVLERKILPLENPKEMIARWRLDNLDLKTVVKDALLSGRLPLAVLQLHLQQSRGLVSDEEPTDTFTEVRDIGRAIAYDLFLKGETGLAVATLQRLGEDIEACLKQLLFGTLRRSLRGEIALEMKRCGYLGPYEWKIIDRMSLIELIIECGEIDGVVLGSWTSVNQNSSGIEIDEDTAHAGYWAAAAIWSNAWDQRTIDRILLDQSFLMGVHVLWESQLEYHICRNDWEEVSKLLDLVPAFVLSDGSLQVSLDSLQPASTVGDSRESDYGNYLCTLEELDAGCIEIPDVKIFRCSANIMCSIWLRLLMEEKLAKKFIFLKEYWESTAEIVALLGRSGFISSRCKAPFDDDHIKSPLDLKLSNGGGTSHVDTVQALHRLVVHHCAQHNLPNLLDLYLDHHELVQDNDSLHSLLEAAHNLPNLLDLYLDHHELVQDNDSLHSLLEAAGDCQWARWLLLSRVKGREYDASLSNVRSITRTLVPGSNLSVPVRDEVIHTVDDIAEGGGELAALATLMYAPAPIQDCLSSGSVNRYSSSSAQCTLENLRPSLQRFPTLWRTLVAACFGQDATCNLVGPKAKNALSDYLRWRDNIFFSAGRDTSLLQMLPCWFPKAVRRLIQLYVQGPLGWQSLSDLSLGESLLDRDIDFFITADEHAEISAISWEATIQKRIEEELYDSSLVESGLEHHLHRGRALAAFNHLLVARVKKFKSEGQGGASPHGQSNVQSDVQTLLAPLTQSEESLLASVIPLAITHFEDSVLVASCAFLLELCGLSATLLGVDMAALRRISSFYESTEINENFRQHSPKGSAFHAVSHESDITVSLARALANDYMHHENATIIKSKGAQSSVASKRHSRALMLVLQHLEKASLPLIVDGDTCGSWLFSGIGNGTELRSEQKAASQHWNLVTVFCRMHQLPLSTKYLAVLARDNDWVGFLSEAQVGGYPFDAVVQTASKEFGDPRLRIHILTVLKGMQSRKKASSSSSSDAPEKESESPLSDDNICIPVELFRILAECEKQKNPGEALLMKAKDLSWSMLAMIASCFHDVSPLSCLTVWLEITAARETSSIKVNDIASQIANRVGAAVEANNSLPGDDRALTFHYNRCNPKRRRLMELKSVDTPAAPTSELLNASRTAKVFVAQSIIAEEAKKLEIAEHTKVSSDFDEGPISLSKMVAVLCEQHLFLPLLRAFEMFLPSCSLLPFIRALQAFSQMRLSEASAHLGSFSVRIKEEPAYLQANMGKEGQIGASWISSTAIKAANAMLSTCPSPYEKRCLLQLLAAADFGDGGSAATYYRRLYWKINLAEPSLRKDDVLQLGNETLDDASLLEALEKNGHWEQARNWAKQLEASGGSWKSTAHHVTETQAESMVAEWKEFLWDVPEERVALWGHCQTLFIRYSFPALQAGLFFLKHAEAVEKDLPAKELHELLLLSLQWLSGMITMSNPVYPLHLLREIETKVWLLAVESEAQVKNDGDFNLTSATRDSVIKNSSSMIDRTASMITKMDNHIQVMRNRTLEKSDMRENNQTHHKYQVLDASFPTTAGGSTKTKRRAKGYVPPRRTLVEPVEKNTDPDDCFGSLRIANDLPLLEENMKMEIAFSRWEERVGPAELERAILSLLEFGQITAAKQLQHKLSPQRVPSEFVLVDAALKLAAASTTSNEVAMSMLDEEVQSVINSRHIPIDQHKVNTLQVLEILATIFIEGSGRGLCKRIIAVVKAANVLGIPFAEAFDKQPIELLQLLSLKAQESFEEANLLVQTHSMPAASIAQILAESFLKGLLAAHRGGYMDSQKEEGPAPLLWRFSDFLKWAELCHSEQEIGHALMRLVITGQEIPHACEVELLILSHHFYKSSACLDGVDVLVSLAATRVEAYVSEGDFSCLARLITGVGNFHALNFILGILIENGQLDLLLQKYSAAADTNTGTAEAVRGFRMAVLTSLKQFNPHDLDAFAMVYNHFDMKHDTAALLESRAEQSSEQWIRRYDKDQNEDLLDSMRYYIEAAEVHYSIDAGNKTFKACAQASLVSLQIRMPDFQWLYRSETNARRALVEQSRFQEALIVAEAYGLNQPSEWALVLWNQMLKPELLEEFVAEFVAVLPLQPSMLVELARFYRAEFAARGDQSQFSVWLTGGGLPAEWAKYLGRSFRCLLKRTRDLRLRLQLATVATGFTDVIDACMKALDRVPDNAGPLVLRRGHGGAYLPLM</sequence>
<keyword evidence="4" id="KW-1185">Reference proteome</keyword>
<dbReference type="Proteomes" id="UP000516437">
    <property type="component" value="Chromosome 6"/>
</dbReference>
<evidence type="ECO:0000313" key="3">
    <source>
        <dbReference type="EMBL" id="KAB1210432.1"/>
    </source>
</evidence>
<organism evidence="3 4">
    <name type="scientific">Morella rubra</name>
    <name type="common">Chinese bayberry</name>
    <dbReference type="NCBI Taxonomy" id="262757"/>
    <lineage>
        <taxon>Eukaryota</taxon>
        <taxon>Viridiplantae</taxon>
        <taxon>Streptophyta</taxon>
        <taxon>Embryophyta</taxon>
        <taxon>Tracheophyta</taxon>
        <taxon>Spermatophyta</taxon>
        <taxon>Magnoliopsida</taxon>
        <taxon>eudicotyledons</taxon>
        <taxon>Gunneridae</taxon>
        <taxon>Pentapetalae</taxon>
        <taxon>rosids</taxon>
        <taxon>fabids</taxon>
        <taxon>Fagales</taxon>
        <taxon>Myricaceae</taxon>
        <taxon>Morella</taxon>
    </lineage>
</organism>
<dbReference type="GO" id="GO:0005737">
    <property type="term" value="C:cytoplasm"/>
    <property type="evidence" value="ECO:0007669"/>
    <property type="project" value="TreeGrafter"/>
</dbReference>
<dbReference type="PANTHER" id="PTHR13650:SF0">
    <property type="entry name" value="SPATACSIN"/>
    <property type="match status" value="1"/>
</dbReference>
<dbReference type="OrthoDB" id="2018754at2759"/>
<dbReference type="InterPro" id="IPR028103">
    <property type="entry name" value="Spatacsin"/>
</dbReference>
<protein>
    <recommendedName>
        <fullName evidence="2">Spatacsin C-terminal domain-containing protein</fullName>
    </recommendedName>
</protein>
<name>A0A6A1VC44_9ROSI</name>
<dbReference type="InterPro" id="IPR028107">
    <property type="entry name" value="Spatacsin_C_dom"/>
</dbReference>
<dbReference type="EMBL" id="RXIC02000024">
    <property type="protein sequence ID" value="KAB1210432.1"/>
    <property type="molecule type" value="Genomic_DNA"/>
</dbReference>
<feature type="region of interest" description="Disordered" evidence="1">
    <location>
        <begin position="2012"/>
        <end position="2035"/>
    </location>
</feature>
<accession>A0A6A1VC44</accession>
<feature type="domain" description="Spatacsin C-terminal" evidence="2">
    <location>
        <begin position="2851"/>
        <end position="3142"/>
    </location>
</feature>